<evidence type="ECO:0000256" key="3">
    <source>
        <dbReference type="ARBA" id="ARBA00012925"/>
    </source>
</evidence>
<dbReference type="Proteomes" id="UP001187531">
    <property type="component" value="Unassembled WGS sequence"/>
</dbReference>
<protein>
    <recommendedName>
        <fullName evidence="3 8">Carbonic anhydrase</fullName>
        <ecNumber evidence="3 8">4.2.1.1</ecNumber>
    </recommendedName>
</protein>
<keyword evidence="11" id="KW-1185">Reference proteome</keyword>
<evidence type="ECO:0000256" key="6">
    <source>
        <dbReference type="ARBA" id="ARBA00023239"/>
    </source>
</evidence>
<dbReference type="Pfam" id="PF00194">
    <property type="entry name" value="Carb_anhydrase"/>
    <property type="match status" value="2"/>
</dbReference>
<feature type="domain" description="Alpha-carbonic anhydrase" evidence="9">
    <location>
        <begin position="1"/>
        <end position="173"/>
    </location>
</feature>
<keyword evidence="6 8" id="KW-0456">Lyase</keyword>
<dbReference type="InterPro" id="IPR001148">
    <property type="entry name" value="CA_dom"/>
</dbReference>
<feature type="domain" description="Alpha-carbonic anhydrase" evidence="9">
    <location>
        <begin position="174"/>
        <end position="343"/>
    </location>
</feature>
<dbReference type="InterPro" id="IPR036398">
    <property type="entry name" value="CA_dom_sf"/>
</dbReference>
<keyword evidence="4 8" id="KW-0479">Metal-binding</keyword>
<evidence type="ECO:0000256" key="5">
    <source>
        <dbReference type="ARBA" id="ARBA00022833"/>
    </source>
</evidence>
<dbReference type="EMBL" id="JAVRJZ010000017">
    <property type="protein sequence ID" value="KAK2709229.1"/>
    <property type="molecule type" value="Genomic_DNA"/>
</dbReference>
<dbReference type="PANTHER" id="PTHR18952">
    <property type="entry name" value="CARBONIC ANHYDRASE"/>
    <property type="match status" value="1"/>
</dbReference>
<evidence type="ECO:0000256" key="4">
    <source>
        <dbReference type="ARBA" id="ARBA00022723"/>
    </source>
</evidence>
<gene>
    <name evidence="10" type="ORF">QYM36_013031</name>
</gene>
<evidence type="ECO:0000256" key="7">
    <source>
        <dbReference type="ARBA" id="ARBA00048348"/>
    </source>
</evidence>
<evidence type="ECO:0000256" key="1">
    <source>
        <dbReference type="ARBA" id="ARBA00002904"/>
    </source>
</evidence>
<name>A0AA88L0V0_ARTSF</name>
<proteinExistence type="inferred from homology"/>
<evidence type="ECO:0000259" key="9">
    <source>
        <dbReference type="PROSITE" id="PS51144"/>
    </source>
</evidence>
<evidence type="ECO:0000256" key="8">
    <source>
        <dbReference type="RuleBase" id="RU367011"/>
    </source>
</evidence>
<dbReference type="AlphaFoldDB" id="A0AA88L0V0"/>
<dbReference type="InterPro" id="IPR018338">
    <property type="entry name" value="Carbonic_anhydrase_a-class_CS"/>
</dbReference>
<comment type="caution">
    <text evidence="10">The sequence shown here is derived from an EMBL/GenBank/DDBJ whole genome shotgun (WGS) entry which is preliminary data.</text>
</comment>
<dbReference type="SMART" id="SM01057">
    <property type="entry name" value="Carb_anhydrase"/>
    <property type="match status" value="2"/>
</dbReference>
<comment type="cofactor">
    <cofactor evidence="8">
        <name>Zn(2+)</name>
        <dbReference type="ChEBI" id="CHEBI:29105"/>
    </cofactor>
</comment>
<dbReference type="CDD" id="cd00326">
    <property type="entry name" value="alpha_CA"/>
    <property type="match status" value="2"/>
</dbReference>
<keyword evidence="5 8" id="KW-0862">Zinc</keyword>
<dbReference type="PANTHER" id="PTHR18952:SF265">
    <property type="entry name" value="CARBONIC ANHYDRASE"/>
    <property type="match status" value="1"/>
</dbReference>
<evidence type="ECO:0000313" key="11">
    <source>
        <dbReference type="Proteomes" id="UP001187531"/>
    </source>
</evidence>
<evidence type="ECO:0000256" key="2">
    <source>
        <dbReference type="ARBA" id="ARBA00010718"/>
    </source>
</evidence>
<dbReference type="Gene3D" id="3.10.200.10">
    <property type="entry name" value="Alpha carbonic anhydrase"/>
    <property type="match status" value="2"/>
</dbReference>
<sequence>MKLRHLPSIYFSFRHSVAENVYDDFFRYPVEIHLVHRNTKYSSVQDALTQPDGLAVIGVVFELAPDDNPFFEEFYSTFSSITEAESDFTLTDPATLLIDFLPEDISRFYRYRGSLTTPPFNEVVDWIVMEDTLPLSEAQINKFGELLDSEGSSIRFNDREVQPIKDREIYRRSGKEQSPVNIDTSEVVDENIQDLELSNYDSPLREFVVQNTGKTAQASVKTKSGEKITISGAGLSGTYEFEQLHFHWDLDTMEGSEHTIDGVGYPVEVHLVHRNTKYTSVEEALAHRDGLTVIGVLFEYENCILSLKSLQKYSEPPSSPEYVLSFSPLSSTQILDQSGHCRL</sequence>
<comment type="similarity">
    <text evidence="2 8">Belongs to the alpha-carbonic anhydrase family.</text>
</comment>
<dbReference type="InterPro" id="IPR023561">
    <property type="entry name" value="Carbonic_anhydrase_a-class"/>
</dbReference>
<accession>A0AA88L0V0</accession>
<dbReference type="PROSITE" id="PS51144">
    <property type="entry name" value="ALPHA_CA_2"/>
    <property type="match status" value="2"/>
</dbReference>
<evidence type="ECO:0000313" key="10">
    <source>
        <dbReference type="EMBL" id="KAK2709229.1"/>
    </source>
</evidence>
<reference evidence="10" key="1">
    <citation type="submission" date="2023-07" db="EMBL/GenBank/DDBJ databases">
        <title>Chromosome-level genome assembly of Artemia franciscana.</title>
        <authorList>
            <person name="Jo E."/>
        </authorList>
    </citation>
    <scope>NUCLEOTIDE SEQUENCE</scope>
    <source>
        <tissue evidence="10">Whole body</tissue>
    </source>
</reference>
<dbReference type="EC" id="4.2.1.1" evidence="3 8"/>
<comment type="function">
    <text evidence="1 8">Reversible hydration of carbon dioxide.</text>
</comment>
<comment type="catalytic activity">
    <reaction evidence="7 8">
        <text>hydrogencarbonate + H(+) = CO2 + H2O</text>
        <dbReference type="Rhea" id="RHEA:10748"/>
        <dbReference type="ChEBI" id="CHEBI:15377"/>
        <dbReference type="ChEBI" id="CHEBI:15378"/>
        <dbReference type="ChEBI" id="CHEBI:16526"/>
        <dbReference type="ChEBI" id="CHEBI:17544"/>
        <dbReference type="EC" id="4.2.1.1"/>
    </reaction>
</comment>
<dbReference type="SUPFAM" id="SSF51069">
    <property type="entry name" value="Carbonic anhydrase"/>
    <property type="match status" value="2"/>
</dbReference>
<organism evidence="10 11">
    <name type="scientific">Artemia franciscana</name>
    <name type="common">Brine shrimp</name>
    <name type="synonym">Artemia sanfranciscana</name>
    <dbReference type="NCBI Taxonomy" id="6661"/>
    <lineage>
        <taxon>Eukaryota</taxon>
        <taxon>Metazoa</taxon>
        <taxon>Ecdysozoa</taxon>
        <taxon>Arthropoda</taxon>
        <taxon>Crustacea</taxon>
        <taxon>Branchiopoda</taxon>
        <taxon>Anostraca</taxon>
        <taxon>Artemiidae</taxon>
        <taxon>Artemia</taxon>
    </lineage>
</organism>
<dbReference type="PROSITE" id="PS00162">
    <property type="entry name" value="ALPHA_CA_1"/>
    <property type="match status" value="1"/>
</dbReference>
<dbReference type="GO" id="GO:0004089">
    <property type="term" value="F:carbonate dehydratase activity"/>
    <property type="evidence" value="ECO:0007669"/>
    <property type="project" value="UniProtKB-UniRule"/>
</dbReference>
<dbReference type="GO" id="GO:0008270">
    <property type="term" value="F:zinc ion binding"/>
    <property type="evidence" value="ECO:0007669"/>
    <property type="project" value="UniProtKB-UniRule"/>
</dbReference>